<comment type="similarity">
    <text evidence="2">Belongs to the class-II aminoacyl-tRNA synthetase family.</text>
</comment>
<feature type="region of interest" description="Disordered" evidence="13">
    <location>
        <begin position="71"/>
        <end position="92"/>
    </location>
</feature>
<dbReference type="InterPro" id="IPR047246">
    <property type="entry name" value="ThrRS_anticodon"/>
</dbReference>
<dbReference type="SMART" id="SM00863">
    <property type="entry name" value="tRNA_SAD"/>
    <property type="match status" value="1"/>
</dbReference>
<comment type="subcellular location">
    <subcellularLocation>
        <location evidence="1">Cytoplasm</location>
    </subcellularLocation>
</comment>
<reference evidence="16" key="1">
    <citation type="journal article" date="2021" name="J Fungi (Basel)">
        <title>Genomic and Metabolomic Analyses of the Marine Fungus Emericellopsis cladophorae: Insights into Saltwater Adaptability Mechanisms and Its Biosynthetic Potential.</title>
        <authorList>
            <person name="Goncalves M.F.M."/>
            <person name="Hilario S."/>
            <person name="Van de Peer Y."/>
            <person name="Esteves A.C."/>
            <person name="Alves A."/>
        </authorList>
    </citation>
    <scope>NUCLEOTIDE SEQUENCE</scope>
    <source>
        <strain evidence="16">MUM 19.33</strain>
    </source>
</reference>
<keyword evidence="6" id="KW-0547">Nucleotide-binding</keyword>
<dbReference type="InterPro" id="IPR004154">
    <property type="entry name" value="Anticodon-bd"/>
</dbReference>
<evidence type="ECO:0000256" key="1">
    <source>
        <dbReference type="ARBA" id="ARBA00004496"/>
    </source>
</evidence>
<dbReference type="PANTHER" id="PTHR11451:SF46">
    <property type="entry name" value="THREONINE--TRNA LIGASE"/>
    <property type="match status" value="1"/>
</dbReference>
<accession>A0A9P9Y9A1</accession>
<dbReference type="SUPFAM" id="SSF55186">
    <property type="entry name" value="ThrRS/AlaRS common domain"/>
    <property type="match status" value="1"/>
</dbReference>
<dbReference type="PRINTS" id="PR01047">
    <property type="entry name" value="TRNASYNTHTHR"/>
</dbReference>
<dbReference type="RefSeq" id="XP_051366733.1">
    <property type="nucleotide sequence ID" value="XM_051505071.1"/>
</dbReference>
<feature type="compositionally biased region" description="Basic and acidic residues" evidence="13">
    <location>
        <begin position="247"/>
        <end position="258"/>
    </location>
</feature>
<name>A0A9P9Y9A1_9HYPO</name>
<reference evidence="16" key="2">
    <citation type="submission" date="2022-07" db="EMBL/GenBank/DDBJ databases">
        <authorList>
            <person name="Goncalves M.F.M."/>
            <person name="Hilario S."/>
            <person name="Van De Peer Y."/>
            <person name="Esteves A.C."/>
            <person name="Alves A."/>
        </authorList>
    </citation>
    <scope>NUCLEOTIDE SEQUENCE</scope>
    <source>
        <strain evidence="16">MUM 19.33</strain>
    </source>
</reference>
<feature type="region of interest" description="Disordered" evidence="13">
    <location>
        <begin position="17"/>
        <end position="55"/>
    </location>
</feature>
<dbReference type="InterPro" id="IPR002320">
    <property type="entry name" value="Thr-tRNA-ligase_IIa"/>
</dbReference>
<dbReference type="GO" id="GO:0005524">
    <property type="term" value="F:ATP binding"/>
    <property type="evidence" value="ECO:0007669"/>
    <property type="project" value="UniProtKB-KW"/>
</dbReference>
<feature type="region of interest" description="Disordered" evidence="13">
    <location>
        <begin position="233"/>
        <end position="262"/>
    </location>
</feature>
<dbReference type="Pfam" id="PF07973">
    <property type="entry name" value="tRNA_SAD"/>
    <property type="match status" value="1"/>
</dbReference>
<keyword evidence="7" id="KW-0067">ATP-binding</keyword>
<evidence type="ECO:0000259" key="15">
    <source>
        <dbReference type="PROSITE" id="PS51880"/>
    </source>
</evidence>
<dbReference type="Pfam" id="PF03129">
    <property type="entry name" value="HGTP_anticodon"/>
    <property type="match status" value="1"/>
</dbReference>
<evidence type="ECO:0000256" key="8">
    <source>
        <dbReference type="ARBA" id="ARBA00022917"/>
    </source>
</evidence>
<dbReference type="SUPFAM" id="SSF81271">
    <property type="entry name" value="TGS-like"/>
    <property type="match status" value="1"/>
</dbReference>
<evidence type="ECO:0000256" key="5">
    <source>
        <dbReference type="ARBA" id="ARBA00022598"/>
    </source>
</evidence>
<dbReference type="FunFam" id="3.30.980.10:FF:000005">
    <property type="entry name" value="Threonyl-tRNA synthetase, mitochondrial"/>
    <property type="match status" value="1"/>
</dbReference>
<proteinExistence type="inferred from homology"/>
<evidence type="ECO:0000256" key="2">
    <source>
        <dbReference type="ARBA" id="ARBA00008226"/>
    </source>
</evidence>
<dbReference type="Proteomes" id="UP001055219">
    <property type="component" value="Unassembled WGS sequence"/>
</dbReference>
<dbReference type="PROSITE" id="PS51880">
    <property type="entry name" value="TGS"/>
    <property type="match status" value="1"/>
</dbReference>
<dbReference type="GeneID" id="75832694"/>
<evidence type="ECO:0000259" key="14">
    <source>
        <dbReference type="PROSITE" id="PS50862"/>
    </source>
</evidence>
<dbReference type="InterPro" id="IPR012675">
    <property type="entry name" value="Beta-grasp_dom_sf"/>
</dbReference>
<dbReference type="EC" id="6.1.1.3" evidence="3"/>
<evidence type="ECO:0000313" key="16">
    <source>
        <dbReference type="EMBL" id="KAI6785877.1"/>
    </source>
</evidence>
<dbReference type="InterPro" id="IPR045864">
    <property type="entry name" value="aa-tRNA-synth_II/BPL/LPL"/>
</dbReference>
<evidence type="ECO:0000256" key="12">
    <source>
        <dbReference type="ARBA" id="ARBA00072369"/>
    </source>
</evidence>
<comment type="caution">
    <text evidence="16">The sequence shown here is derived from an EMBL/GenBank/DDBJ whole genome shotgun (WGS) entry which is preliminary data.</text>
</comment>
<evidence type="ECO:0000256" key="7">
    <source>
        <dbReference type="ARBA" id="ARBA00022840"/>
    </source>
</evidence>
<gene>
    <name evidence="16" type="ORF">J7T54_006216</name>
</gene>
<dbReference type="SUPFAM" id="SSF52954">
    <property type="entry name" value="Class II aaRS ABD-related"/>
    <property type="match status" value="1"/>
</dbReference>
<dbReference type="Pfam" id="PF00587">
    <property type="entry name" value="tRNA-synt_2b"/>
    <property type="match status" value="1"/>
</dbReference>
<dbReference type="FunFam" id="3.30.930.10:FF:000019">
    <property type="entry name" value="Threonine--tRNA ligase"/>
    <property type="match status" value="1"/>
</dbReference>
<dbReference type="InterPro" id="IPR018163">
    <property type="entry name" value="Thr/Ala-tRNA-synth_IIc_edit"/>
</dbReference>
<dbReference type="GO" id="GO:0006435">
    <property type="term" value="P:threonyl-tRNA aminoacylation"/>
    <property type="evidence" value="ECO:0007669"/>
    <property type="project" value="InterPro"/>
</dbReference>
<evidence type="ECO:0000256" key="3">
    <source>
        <dbReference type="ARBA" id="ARBA00013163"/>
    </source>
</evidence>
<comment type="catalytic activity">
    <reaction evidence="11">
        <text>tRNA(Thr) + L-threonine + ATP = L-threonyl-tRNA(Thr) + AMP + diphosphate + H(+)</text>
        <dbReference type="Rhea" id="RHEA:24624"/>
        <dbReference type="Rhea" id="RHEA-COMP:9670"/>
        <dbReference type="Rhea" id="RHEA-COMP:9704"/>
        <dbReference type="ChEBI" id="CHEBI:15378"/>
        <dbReference type="ChEBI" id="CHEBI:30616"/>
        <dbReference type="ChEBI" id="CHEBI:33019"/>
        <dbReference type="ChEBI" id="CHEBI:57926"/>
        <dbReference type="ChEBI" id="CHEBI:78442"/>
        <dbReference type="ChEBI" id="CHEBI:78534"/>
        <dbReference type="ChEBI" id="CHEBI:456215"/>
        <dbReference type="EC" id="6.1.1.3"/>
    </reaction>
</comment>
<dbReference type="CDD" id="cd01667">
    <property type="entry name" value="TGS_ThrRS"/>
    <property type="match status" value="1"/>
</dbReference>
<sequence length="964" mass="108985">MNNFGVFEVASAKTTNAPGWAYVPDTGHRPTPTLAPTNRKRARNTAPGPSLGDLTARQEARLRKEVDALMNDGNRDNTIPLPGKRSQGKTSATRKILQSQKTFANHLDDFHAMQQAEATAAATAASSKRGSTLKNQIDMDTSMTDAPTVTKPHSPILKPLLTPFPPPHPGDDDPLLMSRVPSVPSDEEIRALLSHPPLTYLEARGTWNGNDAGKPPIRVFSLYFIMASEQVDPPKPAEGAPAQDLPVRQDKPKKEKAPKAKGKPGVELFELPEYIQHRLDVFNRIKERADAEIAAKPREEITIALPNGKEEKGTAWETTPGSIARNLSKSLFERTVISTVDGELWDLTRPLEKSCKLELLDFEHPEAKKVFWHSSAHVLGEACERRFGCYLCNGPPTTEPPGFYYDMANMGDKVVADEDKKALETIANSIVKDKQPFERLEMTKDELLEMFKYSKYKEYFINQRVPDGTKSTVYRCGPLIDLCRGPHVPTTGNIKAFSVLKNSAAYWLGNSDNESVQRISGISFPDKKALEEYKTFLAEAAKRNHRKIGQDQKLFFFDEMSPGSTFWLPHGTRIYNTLLKLMQEQYAKRGFQEVMSPNMYKSDLWKTSGHWGHYAENMFTFEVEKETYGLKPMNCPGHCRIFAHSDITYKDLPWRMADFGVLHRNEFSGALSGLTRVRRFQQDDAHIFCTVEQIRQEIGGAFDFLYAVYGLFGFEFKLKLSTRPEKYIGDIGVWNMAEDKLRQALDSFVEKIGSKWEENPGDGAFYGPKIDITVYDALKREFQCGTIQLDFNLPNRFKLRYLASKDEVLSESAVKDPELPAGYGRPVMIHRAVLGSFERMIGILTEHFAGKWPFWLSPRQVMVVPVMPKMNDYALEVQKIFSDKGIFIDADTSANTLQKKIRTAQLEQYNYIFVVGAEEENARTVNIRNRDDQATQKLGEMIAIQDALDGMLKLKEERRLGNKF</sequence>
<dbReference type="Gene3D" id="3.10.20.30">
    <property type="match status" value="1"/>
</dbReference>
<dbReference type="InterPro" id="IPR004095">
    <property type="entry name" value="TGS"/>
</dbReference>
<dbReference type="Gene3D" id="3.30.930.10">
    <property type="entry name" value="Bira Bifunctional Protein, Domain 2"/>
    <property type="match status" value="1"/>
</dbReference>
<dbReference type="GO" id="GO:0004829">
    <property type="term" value="F:threonine-tRNA ligase activity"/>
    <property type="evidence" value="ECO:0007669"/>
    <property type="project" value="UniProtKB-EC"/>
</dbReference>
<protein>
    <recommendedName>
        <fullName evidence="12">Probable threonine--tRNA ligase, cytoplasmic</fullName>
        <ecNumber evidence="3">6.1.1.3</ecNumber>
    </recommendedName>
    <alternativeName>
        <fullName evidence="10">Threonyl-tRNA synthetase</fullName>
    </alternativeName>
</protein>
<evidence type="ECO:0000256" key="4">
    <source>
        <dbReference type="ARBA" id="ARBA00022490"/>
    </source>
</evidence>
<dbReference type="NCBIfam" id="TIGR00418">
    <property type="entry name" value="thrS"/>
    <property type="match status" value="1"/>
</dbReference>
<dbReference type="EMBL" id="JAGIXG020000001">
    <property type="protein sequence ID" value="KAI6785877.1"/>
    <property type="molecule type" value="Genomic_DNA"/>
</dbReference>
<dbReference type="CDD" id="cd00771">
    <property type="entry name" value="ThrRS_core"/>
    <property type="match status" value="1"/>
</dbReference>
<dbReference type="GO" id="GO:0005739">
    <property type="term" value="C:mitochondrion"/>
    <property type="evidence" value="ECO:0007669"/>
    <property type="project" value="TreeGrafter"/>
</dbReference>
<feature type="domain" description="TGS" evidence="15">
    <location>
        <begin position="299"/>
        <end position="361"/>
    </location>
</feature>
<dbReference type="Gene3D" id="3.40.50.800">
    <property type="entry name" value="Anticodon-binding domain"/>
    <property type="match status" value="1"/>
</dbReference>
<keyword evidence="8" id="KW-0648">Protein biosynthesis</keyword>
<dbReference type="Pfam" id="PF02824">
    <property type="entry name" value="TGS"/>
    <property type="match status" value="1"/>
</dbReference>
<keyword evidence="17" id="KW-1185">Reference proteome</keyword>
<dbReference type="OrthoDB" id="5423599at2759"/>
<organism evidence="16 17">
    <name type="scientific">Emericellopsis cladophorae</name>
    <dbReference type="NCBI Taxonomy" id="2686198"/>
    <lineage>
        <taxon>Eukaryota</taxon>
        <taxon>Fungi</taxon>
        <taxon>Dikarya</taxon>
        <taxon>Ascomycota</taxon>
        <taxon>Pezizomycotina</taxon>
        <taxon>Sordariomycetes</taxon>
        <taxon>Hypocreomycetidae</taxon>
        <taxon>Hypocreales</taxon>
        <taxon>Bionectriaceae</taxon>
        <taxon>Emericellopsis</taxon>
    </lineage>
</organism>
<dbReference type="HAMAP" id="MF_00184">
    <property type="entry name" value="Thr_tRNA_synth"/>
    <property type="match status" value="1"/>
</dbReference>
<dbReference type="Gene3D" id="3.30.980.10">
    <property type="entry name" value="Threonyl-trna Synthetase, Chain A, domain 2"/>
    <property type="match status" value="1"/>
</dbReference>
<evidence type="ECO:0000256" key="13">
    <source>
        <dbReference type="SAM" id="MobiDB-lite"/>
    </source>
</evidence>
<dbReference type="FunFam" id="3.10.20.30:FF:000006">
    <property type="entry name" value="Threonine--tRNA ligase, cytoplasmic"/>
    <property type="match status" value="1"/>
</dbReference>
<evidence type="ECO:0000256" key="10">
    <source>
        <dbReference type="ARBA" id="ARBA00031900"/>
    </source>
</evidence>
<dbReference type="InterPro" id="IPR012676">
    <property type="entry name" value="TGS-like"/>
</dbReference>
<keyword evidence="5" id="KW-0436">Ligase</keyword>
<dbReference type="SUPFAM" id="SSF55681">
    <property type="entry name" value="Class II aaRS and biotin synthetases"/>
    <property type="match status" value="1"/>
</dbReference>
<dbReference type="InterPro" id="IPR033728">
    <property type="entry name" value="ThrRS_core"/>
</dbReference>
<keyword evidence="9" id="KW-0030">Aminoacyl-tRNA synthetase</keyword>
<dbReference type="InterPro" id="IPR036621">
    <property type="entry name" value="Anticodon-bd_dom_sf"/>
</dbReference>
<evidence type="ECO:0000313" key="17">
    <source>
        <dbReference type="Proteomes" id="UP001055219"/>
    </source>
</evidence>
<keyword evidence="4" id="KW-0963">Cytoplasm</keyword>
<dbReference type="InterPro" id="IPR012947">
    <property type="entry name" value="tRNA_SAD"/>
</dbReference>
<dbReference type="PANTHER" id="PTHR11451">
    <property type="entry name" value="THREONINE-TRNA LIGASE"/>
    <property type="match status" value="1"/>
</dbReference>
<dbReference type="PROSITE" id="PS50862">
    <property type="entry name" value="AA_TRNA_LIGASE_II"/>
    <property type="match status" value="1"/>
</dbReference>
<dbReference type="InterPro" id="IPR006195">
    <property type="entry name" value="aa-tRNA-synth_II"/>
</dbReference>
<evidence type="ECO:0000256" key="9">
    <source>
        <dbReference type="ARBA" id="ARBA00023146"/>
    </source>
</evidence>
<evidence type="ECO:0000256" key="6">
    <source>
        <dbReference type="ARBA" id="ARBA00022741"/>
    </source>
</evidence>
<dbReference type="AlphaFoldDB" id="A0A9P9Y9A1"/>
<evidence type="ECO:0000256" key="11">
    <source>
        <dbReference type="ARBA" id="ARBA00049515"/>
    </source>
</evidence>
<dbReference type="InterPro" id="IPR002314">
    <property type="entry name" value="aa-tRNA-synt_IIb"/>
</dbReference>
<dbReference type="CDD" id="cd00860">
    <property type="entry name" value="ThrRS_anticodon"/>
    <property type="match status" value="1"/>
</dbReference>
<feature type="domain" description="Aminoacyl-transfer RNA synthetases class-II family profile" evidence="14">
    <location>
        <begin position="569"/>
        <end position="853"/>
    </location>
</feature>
<dbReference type="FunFam" id="3.40.50.800:FF:000003">
    <property type="entry name" value="Threonine--tRNA ligase 2, cytoplasmic"/>
    <property type="match status" value="1"/>
</dbReference>